<gene>
    <name evidence="7" type="ORF">KDA_41290</name>
</gene>
<evidence type="ECO:0000256" key="2">
    <source>
        <dbReference type="ARBA" id="ARBA00022692"/>
    </source>
</evidence>
<proteinExistence type="predicted"/>
<feature type="transmembrane region" description="Helical" evidence="5">
    <location>
        <begin position="50"/>
        <end position="73"/>
    </location>
</feature>
<evidence type="ECO:0000256" key="1">
    <source>
        <dbReference type="ARBA" id="ARBA00004141"/>
    </source>
</evidence>
<accession>A0A402BBB9</accession>
<feature type="domain" description="Yip1" evidence="6">
    <location>
        <begin position="29"/>
        <end position="183"/>
    </location>
</feature>
<keyword evidence="4 5" id="KW-0472">Membrane</keyword>
<feature type="transmembrane region" description="Helical" evidence="5">
    <location>
        <begin position="161"/>
        <end position="181"/>
    </location>
</feature>
<organism evidence="7 8">
    <name type="scientific">Dictyobacter alpinus</name>
    <dbReference type="NCBI Taxonomy" id="2014873"/>
    <lineage>
        <taxon>Bacteria</taxon>
        <taxon>Bacillati</taxon>
        <taxon>Chloroflexota</taxon>
        <taxon>Ktedonobacteria</taxon>
        <taxon>Ktedonobacterales</taxon>
        <taxon>Dictyobacteraceae</taxon>
        <taxon>Dictyobacter</taxon>
    </lineage>
</organism>
<dbReference type="RefSeq" id="WP_161982270.1">
    <property type="nucleotide sequence ID" value="NZ_BIFT01000001.1"/>
</dbReference>
<dbReference type="EMBL" id="BIFT01000001">
    <property type="protein sequence ID" value="GCE28645.1"/>
    <property type="molecule type" value="Genomic_DNA"/>
</dbReference>
<dbReference type="Pfam" id="PF04893">
    <property type="entry name" value="Yip1"/>
    <property type="match status" value="1"/>
</dbReference>
<feature type="transmembrane region" description="Helical" evidence="5">
    <location>
        <begin position="134"/>
        <end position="155"/>
    </location>
</feature>
<evidence type="ECO:0000256" key="5">
    <source>
        <dbReference type="SAM" id="Phobius"/>
    </source>
</evidence>
<evidence type="ECO:0000313" key="7">
    <source>
        <dbReference type="EMBL" id="GCE28645.1"/>
    </source>
</evidence>
<comment type="subcellular location">
    <subcellularLocation>
        <location evidence="1">Membrane</location>
        <topology evidence="1">Multi-pass membrane protein</topology>
    </subcellularLocation>
</comment>
<dbReference type="AlphaFoldDB" id="A0A402BBB9"/>
<name>A0A402BBB9_9CHLR</name>
<dbReference type="Proteomes" id="UP000287171">
    <property type="component" value="Unassembled WGS sequence"/>
</dbReference>
<keyword evidence="8" id="KW-1185">Reference proteome</keyword>
<sequence length="187" mass="20561">MADATYELNSAQKPRFGQALAALPGQYLKVLTHPSIKTFEEEKDKGSWGLVWFQLLLLGVISAFIIVLAYAIAPPDVSSVARSSGISVQDARNALVITFAILIFILTPITFLLSGGILYLIARIAGSKGTYLQQIWVTLLFGVPLALLSTLLYLIPVTNQWLPWVPHIYSVVLIILAMIAVHRRKMA</sequence>
<evidence type="ECO:0000256" key="3">
    <source>
        <dbReference type="ARBA" id="ARBA00022989"/>
    </source>
</evidence>
<dbReference type="GO" id="GO:0016020">
    <property type="term" value="C:membrane"/>
    <property type="evidence" value="ECO:0007669"/>
    <property type="project" value="UniProtKB-SubCell"/>
</dbReference>
<reference evidence="8" key="1">
    <citation type="submission" date="2018-12" db="EMBL/GenBank/DDBJ databases">
        <title>Tengunoibacter tsumagoiensis gen. nov., sp. nov., Dictyobacter kobayashii sp. nov., D. alpinus sp. nov., and D. joshuensis sp. nov. and description of Dictyobacteraceae fam. nov. within the order Ktedonobacterales isolated from Tengu-no-mugimeshi.</title>
        <authorList>
            <person name="Wang C.M."/>
            <person name="Zheng Y."/>
            <person name="Sakai Y."/>
            <person name="Toyoda A."/>
            <person name="Minakuchi Y."/>
            <person name="Abe K."/>
            <person name="Yokota A."/>
            <person name="Yabe S."/>
        </authorList>
    </citation>
    <scope>NUCLEOTIDE SEQUENCE [LARGE SCALE GENOMIC DNA]</scope>
    <source>
        <strain evidence="8">Uno16</strain>
    </source>
</reference>
<protein>
    <recommendedName>
        <fullName evidence="6">Yip1 domain-containing protein</fullName>
    </recommendedName>
</protein>
<evidence type="ECO:0000259" key="6">
    <source>
        <dbReference type="Pfam" id="PF04893"/>
    </source>
</evidence>
<feature type="transmembrane region" description="Helical" evidence="5">
    <location>
        <begin position="93"/>
        <end position="122"/>
    </location>
</feature>
<dbReference type="InterPro" id="IPR006977">
    <property type="entry name" value="Yip1_dom"/>
</dbReference>
<evidence type="ECO:0000313" key="8">
    <source>
        <dbReference type="Proteomes" id="UP000287171"/>
    </source>
</evidence>
<evidence type="ECO:0000256" key="4">
    <source>
        <dbReference type="ARBA" id="ARBA00023136"/>
    </source>
</evidence>
<keyword evidence="2 5" id="KW-0812">Transmembrane</keyword>
<comment type="caution">
    <text evidence="7">The sequence shown here is derived from an EMBL/GenBank/DDBJ whole genome shotgun (WGS) entry which is preliminary data.</text>
</comment>
<keyword evidence="3 5" id="KW-1133">Transmembrane helix</keyword>